<accession>A0AAE0AA73</accession>
<proteinExistence type="predicted"/>
<gene>
    <name evidence="1" type="ORF">Dsin_020917</name>
</gene>
<evidence type="ECO:0000313" key="1">
    <source>
        <dbReference type="EMBL" id="KAK3206871.1"/>
    </source>
</evidence>
<protein>
    <submittedName>
        <fullName evidence="1">Uncharacterized protein</fullName>
    </submittedName>
</protein>
<dbReference type="AlphaFoldDB" id="A0AAE0AA73"/>
<comment type="caution">
    <text evidence="1">The sequence shown here is derived from an EMBL/GenBank/DDBJ whole genome shotgun (WGS) entry which is preliminary data.</text>
</comment>
<dbReference type="PANTHER" id="PTHR45786:SF74">
    <property type="entry name" value="ATP-DEPENDENT DNA HELICASE"/>
    <property type="match status" value="1"/>
</dbReference>
<keyword evidence="2" id="KW-1185">Reference proteome</keyword>
<evidence type="ECO:0000313" key="2">
    <source>
        <dbReference type="Proteomes" id="UP001281410"/>
    </source>
</evidence>
<sequence>MYNLATRSEVVALIVWDLDDNVMRDIVVEHKSDGLQGISELHPSFMAMQYPFLFPYDDDGFQLCIKYIANDDKRKTKRQCVTMRYQTGTNIDKIISAEIPDKEADPIG</sequence>
<dbReference type="PANTHER" id="PTHR45786">
    <property type="entry name" value="DNA BINDING PROTEIN-LIKE"/>
    <property type="match status" value="1"/>
</dbReference>
<organism evidence="1 2">
    <name type="scientific">Dipteronia sinensis</name>
    <dbReference type="NCBI Taxonomy" id="43782"/>
    <lineage>
        <taxon>Eukaryota</taxon>
        <taxon>Viridiplantae</taxon>
        <taxon>Streptophyta</taxon>
        <taxon>Embryophyta</taxon>
        <taxon>Tracheophyta</taxon>
        <taxon>Spermatophyta</taxon>
        <taxon>Magnoliopsida</taxon>
        <taxon>eudicotyledons</taxon>
        <taxon>Gunneridae</taxon>
        <taxon>Pentapetalae</taxon>
        <taxon>rosids</taxon>
        <taxon>malvids</taxon>
        <taxon>Sapindales</taxon>
        <taxon>Sapindaceae</taxon>
        <taxon>Hippocastanoideae</taxon>
        <taxon>Acereae</taxon>
        <taxon>Dipteronia</taxon>
    </lineage>
</organism>
<dbReference type="Proteomes" id="UP001281410">
    <property type="component" value="Unassembled WGS sequence"/>
</dbReference>
<reference evidence="1" key="1">
    <citation type="journal article" date="2023" name="Plant J.">
        <title>Genome sequences and population genomics provide insights into the demographic history, inbreeding, and mutation load of two 'living fossil' tree species of Dipteronia.</title>
        <authorList>
            <person name="Feng Y."/>
            <person name="Comes H.P."/>
            <person name="Chen J."/>
            <person name="Zhu S."/>
            <person name="Lu R."/>
            <person name="Zhang X."/>
            <person name="Li P."/>
            <person name="Qiu J."/>
            <person name="Olsen K.M."/>
            <person name="Qiu Y."/>
        </authorList>
    </citation>
    <scope>NUCLEOTIDE SEQUENCE</scope>
    <source>
        <strain evidence="1">NBL</strain>
    </source>
</reference>
<name>A0AAE0AA73_9ROSI</name>
<dbReference type="EMBL" id="JANJYJ010000006">
    <property type="protein sequence ID" value="KAK3206871.1"/>
    <property type="molecule type" value="Genomic_DNA"/>
</dbReference>